<keyword evidence="2" id="KW-1185">Reference proteome</keyword>
<gene>
    <name evidence="1" type="ORF">GCM10009097_50300</name>
</gene>
<evidence type="ECO:0000313" key="1">
    <source>
        <dbReference type="EMBL" id="GAA0526659.1"/>
    </source>
</evidence>
<evidence type="ECO:0000313" key="2">
    <source>
        <dbReference type="Proteomes" id="UP001501706"/>
    </source>
</evidence>
<sequence>MRGGRAALPPHALRIWAKRMLTSWQTGRRTMPLGIRGEAARRQEKRWEPWQRDDRILAWQDAADKSADLLSGVCRNG</sequence>
<protein>
    <submittedName>
        <fullName evidence="1">Uncharacterized protein</fullName>
    </submittedName>
</protein>
<dbReference type="EMBL" id="BAAAEN010000027">
    <property type="protein sequence ID" value="GAA0526659.1"/>
    <property type="molecule type" value="Genomic_DNA"/>
</dbReference>
<dbReference type="Proteomes" id="UP001501706">
    <property type="component" value="Unassembled WGS sequence"/>
</dbReference>
<reference evidence="1 2" key="1">
    <citation type="journal article" date="2019" name="Int. J. Syst. Evol. Microbiol.">
        <title>The Global Catalogue of Microorganisms (GCM) 10K type strain sequencing project: providing services to taxonomists for standard genome sequencing and annotation.</title>
        <authorList>
            <consortium name="The Broad Institute Genomics Platform"/>
            <consortium name="The Broad Institute Genome Sequencing Center for Infectious Disease"/>
            <person name="Wu L."/>
            <person name="Ma J."/>
        </authorList>
    </citation>
    <scope>NUCLEOTIDE SEQUENCE [LARGE SCALE GENOMIC DNA]</scope>
    <source>
        <strain evidence="1 2">JCM 14330</strain>
    </source>
</reference>
<comment type="caution">
    <text evidence="1">The sequence shown here is derived from an EMBL/GenBank/DDBJ whole genome shotgun (WGS) entry which is preliminary data.</text>
</comment>
<organism evidence="1 2">
    <name type="scientific">Pigmentiphaga daeguensis</name>
    <dbReference type="NCBI Taxonomy" id="414049"/>
    <lineage>
        <taxon>Bacteria</taxon>
        <taxon>Pseudomonadati</taxon>
        <taxon>Pseudomonadota</taxon>
        <taxon>Betaproteobacteria</taxon>
        <taxon>Burkholderiales</taxon>
        <taxon>Alcaligenaceae</taxon>
        <taxon>Pigmentiphaga</taxon>
    </lineage>
</organism>
<proteinExistence type="predicted"/>
<accession>A0ABN1CUP6</accession>
<name>A0ABN1CUP6_9BURK</name>